<reference evidence="13" key="1">
    <citation type="submission" date="2025-08" db="UniProtKB">
        <authorList>
            <consortium name="Ensembl"/>
        </authorList>
    </citation>
    <scope>IDENTIFICATION</scope>
</reference>
<keyword evidence="4 11" id="KW-0812">Transmembrane</keyword>
<keyword evidence="5" id="KW-0552">Olfaction</keyword>
<keyword evidence="14" id="KW-1185">Reference proteome</keyword>
<dbReference type="SUPFAM" id="SSF81321">
    <property type="entry name" value="Family A G protein-coupled receptor-like"/>
    <property type="match status" value="1"/>
</dbReference>
<dbReference type="Gene3D" id="1.20.1070.10">
    <property type="entry name" value="Rhodopsin 7-helix transmembrane proteins"/>
    <property type="match status" value="1"/>
</dbReference>
<comment type="subcellular location">
    <subcellularLocation>
        <location evidence="1">Cell membrane</location>
        <topology evidence="1">Multi-pass membrane protein</topology>
    </subcellularLocation>
</comment>
<evidence type="ECO:0000256" key="1">
    <source>
        <dbReference type="ARBA" id="ARBA00004651"/>
    </source>
</evidence>
<keyword evidence="7" id="KW-0297">G-protein coupled receptor</keyword>
<dbReference type="InterPro" id="IPR000276">
    <property type="entry name" value="GPCR_Rhodpsn"/>
</dbReference>
<evidence type="ECO:0000313" key="13">
    <source>
        <dbReference type="Ensembl" id="ENSNGAP00000010097.1"/>
    </source>
</evidence>
<name>A0A8C6QZ69_NANGA</name>
<dbReference type="GeneTree" id="ENSGT01150000286968"/>
<feature type="domain" description="G-protein coupled receptors family 1 profile" evidence="12">
    <location>
        <begin position="41"/>
        <end position="279"/>
    </location>
</feature>
<dbReference type="PANTHER" id="PTHR26453">
    <property type="entry name" value="OLFACTORY RECEPTOR"/>
    <property type="match status" value="1"/>
</dbReference>
<dbReference type="PROSITE" id="PS00237">
    <property type="entry name" value="G_PROTEIN_RECEP_F1_1"/>
    <property type="match status" value="1"/>
</dbReference>
<keyword evidence="10" id="KW-0807">Transducer</keyword>
<reference evidence="13" key="2">
    <citation type="submission" date="2025-09" db="UniProtKB">
        <authorList>
            <consortium name="Ensembl"/>
        </authorList>
    </citation>
    <scope>IDENTIFICATION</scope>
</reference>
<evidence type="ECO:0000256" key="2">
    <source>
        <dbReference type="ARBA" id="ARBA00022475"/>
    </source>
</evidence>
<evidence type="ECO:0000256" key="10">
    <source>
        <dbReference type="ARBA" id="ARBA00023224"/>
    </source>
</evidence>
<accession>A0A8C6QZ69</accession>
<dbReference type="AlphaFoldDB" id="A0A8C6QZ69"/>
<keyword evidence="2" id="KW-1003">Cell membrane</keyword>
<feature type="transmembrane region" description="Helical" evidence="11">
    <location>
        <begin position="140"/>
        <end position="158"/>
    </location>
</feature>
<feature type="transmembrane region" description="Helical" evidence="11">
    <location>
        <begin position="25"/>
        <end position="48"/>
    </location>
</feature>
<dbReference type="GO" id="GO:0005886">
    <property type="term" value="C:plasma membrane"/>
    <property type="evidence" value="ECO:0007669"/>
    <property type="project" value="UniProtKB-SubCell"/>
</dbReference>
<keyword evidence="6 11" id="KW-1133">Transmembrane helix</keyword>
<evidence type="ECO:0000313" key="14">
    <source>
        <dbReference type="Proteomes" id="UP000694381"/>
    </source>
</evidence>
<evidence type="ECO:0000256" key="3">
    <source>
        <dbReference type="ARBA" id="ARBA00022606"/>
    </source>
</evidence>
<dbReference type="OMA" id="YHSPQLD"/>
<dbReference type="Pfam" id="PF13853">
    <property type="entry name" value="7tm_4"/>
    <property type="match status" value="1"/>
</dbReference>
<dbReference type="Ensembl" id="ENSNGAT00000015619.1">
    <property type="protein sequence ID" value="ENSNGAP00000010097.1"/>
    <property type="gene ID" value="ENSNGAG00000012608.1"/>
</dbReference>
<evidence type="ECO:0000256" key="5">
    <source>
        <dbReference type="ARBA" id="ARBA00022725"/>
    </source>
</evidence>
<keyword evidence="9" id="KW-0675">Receptor</keyword>
<evidence type="ECO:0000256" key="8">
    <source>
        <dbReference type="ARBA" id="ARBA00023136"/>
    </source>
</evidence>
<feature type="transmembrane region" description="Helical" evidence="11">
    <location>
        <begin position="99"/>
        <end position="120"/>
    </location>
</feature>
<evidence type="ECO:0000256" key="4">
    <source>
        <dbReference type="ARBA" id="ARBA00022692"/>
    </source>
</evidence>
<keyword evidence="3" id="KW-0716">Sensory transduction</keyword>
<dbReference type="GO" id="GO:0004930">
    <property type="term" value="F:G protein-coupled receptor activity"/>
    <property type="evidence" value="ECO:0007669"/>
    <property type="project" value="UniProtKB-KW"/>
</dbReference>
<dbReference type="FunFam" id="1.20.1070.10:FF:000008">
    <property type="entry name" value="Olfactory receptor"/>
    <property type="match status" value="1"/>
</dbReference>
<keyword evidence="8 11" id="KW-0472">Membrane</keyword>
<dbReference type="PROSITE" id="PS50262">
    <property type="entry name" value="G_PROTEIN_RECEP_F1_2"/>
    <property type="match status" value="1"/>
</dbReference>
<evidence type="ECO:0000256" key="11">
    <source>
        <dbReference type="SAM" id="Phobius"/>
    </source>
</evidence>
<sequence>MGTSNESTASDFTLVGPFSHTGPHLAFFFLMATMFITGLLGNTILIFLISTDSRLHTPMYFLLSHLSLLDIGFPLVTILKMVANFLQGENSISFGECAAQMFFFMFMGVSEGVLLSLMSYDRYVAVCHPLHYQVLMRGQVCLVMVGSSWLAGALVASIQTSISLQFPYCASHTVDHFFCELPALLKLSYRDTSAYELALSISAAFATCSSQVAVVGLFYGAAVFMYRVPGSYHSPQQDNEVSLFYSLITPTLNPYSLRNREVRMALIKVTSRANFGAKL</sequence>
<feature type="transmembrane region" description="Helical" evidence="11">
    <location>
        <begin position="60"/>
        <end position="79"/>
    </location>
</feature>
<evidence type="ECO:0000259" key="12">
    <source>
        <dbReference type="PROSITE" id="PS50262"/>
    </source>
</evidence>
<proteinExistence type="predicted"/>
<feature type="transmembrane region" description="Helical" evidence="11">
    <location>
        <begin position="197"/>
        <end position="226"/>
    </location>
</feature>
<dbReference type="Proteomes" id="UP000694381">
    <property type="component" value="Unassembled WGS sequence"/>
</dbReference>
<evidence type="ECO:0000256" key="7">
    <source>
        <dbReference type="ARBA" id="ARBA00023040"/>
    </source>
</evidence>
<evidence type="ECO:0000256" key="6">
    <source>
        <dbReference type="ARBA" id="ARBA00022989"/>
    </source>
</evidence>
<dbReference type="GO" id="GO:0004984">
    <property type="term" value="F:olfactory receptor activity"/>
    <property type="evidence" value="ECO:0007669"/>
    <property type="project" value="InterPro"/>
</dbReference>
<dbReference type="InterPro" id="IPR017452">
    <property type="entry name" value="GPCR_Rhodpsn_7TM"/>
</dbReference>
<dbReference type="PRINTS" id="PR00245">
    <property type="entry name" value="OLFACTORYR"/>
</dbReference>
<protein>
    <recommendedName>
        <fullName evidence="12">G-protein coupled receptors family 1 profile domain-containing protein</fullName>
    </recommendedName>
</protein>
<dbReference type="InterPro" id="IPR000725">
    <property type="entry name" value="Olfact_rcpt"/>
</dbReference>
<organism evidence="13 14">
    <name type="scientific">Nannospalax galili</name>
    <name type="common">Northern Israeli blind subterranean mole rat</name>
    <name type="synonym">Spalax galili</name>
    <dbReference type="NCBI Taxonomy" id="1026970"/>
    <lineage>
        <taxon>Eukaryota</taxon>
        <taxon>Metazoa</taxon>
        <taxon>Chordata</taxon>
        <taxon>Craniata</taxon>
        <taxon>Vertebrata</taxon>
        <taxon>Euteleostomi</taxon>
        <taxon>Mammalia</taxon>
        <taxon>Eutheria</taxon>
        <taxon>Euarchontoglires</taxon>
        <taxon>Glires</taxon>
        <taxon>Rodentia</taxon>
        <taxon>Myomorpha</taxon>
        <taxon>Muroidea</taxon>
        <taxon>Spalacidae</taxon>
        <taxon>Spalacinae</taxon>
        <taxon>Nannospalax</taxon>
    </lineage>
</organism>
<evidence type="ECO:0000256" key="9">
    <source>
        <dbReference type="ARBA" id="ARBA00023170"/>
    </source>
</evidence>